<evidence type="ECO:0000313" key="2">
    <source>
        <dbReference type="Proteomes" id="UP000235145"/>
    </source>
</evidence>
<protein>
    <submittedName>
        <fullName evidence="1">Uncharacterized protein</fullName>
    </submittedName>
</protein>
<dbReference type="Proteomes" id="UP000235145">
    <property type="component" value="Unassembled WGS sequence"/>
</dbReference>
<accession>A0A9R1XM42</accession>
<dbReference type="EMBL" id="NBSK02000003">
    <property type="protein sequence ID" value="KAJ0217959.1"/>
    <property type="molecule type" value="Genomic_DNA"/>
</dbReference>
<keyword evidence="2" id="KW-1185">Reference proteome</keyword>
<comment type="caution">
    <text evidence="1">The sequence shown here is derived from an EMBL/GenBank/DDBJ whole genome shotgun (WGS) entry which is preliminary data.</text>
</comment>
<evidence type="ECO:0000313" key="1">
    <source>
        <dbReference type="EMBL" id="KAJ0217959.1"/>
    </source>
</evidence>
<organism evidence="1 2">
    <name type="scientific">Lactuca sativa</name>
    <name type="common">Garden lettuce</name>
    <dbReference type="NCBI Taxonomy" id="4236"/>
    <lineage>
        <taxon>Eukaryota</taxon>
        <taxon>Viridiplantae</taxon>
        <taxon>Streptophyta</taxon>
        <taxon>Embryophyta</taxon>
        <taxon>Tracheophyta</taxon>
        <taxon>Spermatophyta</taxon>
        <taxon>Magnoliopsida</taxon>
        <taxon>eudicotyledons</taxon>
        <taxon>Gunneridae</taxon>
        <taxon>Pentapetalae</taxon>
        <taxon>asterids</taxon>
        <taxon>campanulids</taxon>
        <taxon>Asterales</taxon>
        <taxon>Asteraceae</taxon>
        <taxon>Cichorioideae</taxon>
        <taxon>Cichorieae</taxon>
        <taxon>Lactucinae</taxon>
        <taxon>Lactuca</taxon>
    </lineage>
</organism>
<sequence>MVIRRDIGEEDDDESFDNNFQLPSIFSSIEKTNMINDNKRIVSQLVRKNYFTQEITYYNYQLHNIRTRKKLEVIETCPTLWTTRCNVVQVNENKMNILKLQSELVHILCNIWVLHLIVDNLGYTPSYKKISDKRQKTIEHVFGNREESYAFATYIKGFAYCWSMISINGQYLYGKYLGTLIIAMGVDGNSHILLLRMRVRRMEPESCFQNHESICLIYDRHRGILKVVNKYGSPWLEPRGFLRLAYRAKNQNQVRKLNTLKEIGKLNPQSSTMIGALFEVERPLGFTARVNGDGDRNLTIDFINFDYHVYLQNLIHTKMGFTFIIDTIYHWFL</sequence>
<reference evidence="1 2" key="1">
    <citation type="journal article" date="2017" name="Nat. Commun.">
        <title>Genome assembly with in vitro proximity ligation data and whole-genome triplication in lettuce.</title>
        <authorList>
            <person name="Reyes-Chin-Wo S."/>
            <person name="Wang Z."/>
            <person name="Yang X."/>
            <person name="Kozik A."/>
            <person name="Arikit S."/>
            <person name="Song C."/>
            <person name="Xia L."/>
            <person name="Froenicke L."/>
            <person name="Lavelle D.O."/>
            <person name="Truco M.J."/>
            <person name="Xia R."/>
            <person name="Zhu S."/>
            <person name="Xu C."/>
            <person name="Xu H."/>
            <person name="Xu X."/>
            <person name="Cox K."/>
            <person name="Korf I."/>
            <person name="Meyers B.C."/>
            <person name="Michelmore R.W."/>
        </authorList>
    </citation>
    <scope>NUCLEOTIDE SEQUENCE [LARGE SCALE GENOMIC DNA]</scope>
    <source>
        <strain evidence="2">cv. Salinas</strain>
        <tissue evidence="1">Seedlings</tissue>
    </source>
</reference>
<gene>
    <name evidence="1" type="ORF">LSAT_V11C300112530</name>
</gene>
<proteinExistence type="predicted"/>
<name>A0A9R1XM42_LACSA</name>
<dbReference type="AlphaFoldDB" id="A0A9R1XM42"/>